<dbReference type="EMBL" id="JBHTIW010000017">
    <property type="protein sequence ID" value="MFD0922003.1"/>
    <property type="molecule type" value="Genomic_DNA"/>
</dbReference>
<dbReference type="RefSeq" id="WP_263248327.1">
    <property type="nucleotide sequence ID" value="NZ_BAABLT010000026.1"/>
</dbReference>
<feature type="region of interest" description="Disordered" evidence="1">
    <location>
        <begin position="27"/>
        <end position="69"/>
    </location>
</feature>
<evidence type="ECO:0000313" key="3">
    <source>
        <dbReference type="Proteomes" id="UP001597018"/>
    </source>
</evidence>
<evidence type="ECO:0000313" key="2">
    <source>
        <dbReference type="EMBL" id="MFD0922003.1"/>
    </source>
</evidence>
<evidence type="ECO:0000256" key="1">
    <source>
        <dbReference type="SAM" id="MobiDB-lite"/>
    </source>
</evidence>
<accession>A0ABW3FW99</accession>
<feature type="compositionally biased region" description="Gly residues" evidence="1">
    <location>
        <begin position="33"/>
        <end position="69"/>
    </location>
</feature>
<dbReference type="Proteomes" id="UP001597018">
    <property type="component" value="Unassembled WGS sequence"/>
</dbReference>
<reference evidence="3" key="1">
    <citation type="journal article" date="2019" name="Int. J. Syst. Evol. Microbiol.">
        <title>The Global Catalogue of Microorganisms (GCM) 10K type strain sequencing project: providing services to taxonomists for standard genome sequencing and annotation.</title>
        <authorList>
            <consortium name="The Broad Institute Genomics Platform"/>
            <consortium name="The Broad Institute Genome Sequencing Center for Infectious Disease"/>
            <person name="Wu L."/>
            <person name="Ma J."/>
        </authorList>
    </citation>
    <scope>NUCLEOTIDE SEQUENCE [LARGE SCALE GENOMIC DNA]</scope>
    <source>
        <strain evidence="3">CCUG 56401</strain>
    </source>
</reference>
<name>A0ABW3FW99_9PSEU</name>
<proteinExistence type="predicted"/>
<comment type="caution">
    <text evidence="2">The sequence shown here is derived from an EMBL/GenBank/DDBJ whole genome shotgun (WGS) entry which is preliminary data.</text>
</comment>
<gene>
    <name evidence="2" type="ORF">ACFQ16_19845</name>
</gene>
<protein>
    <submittedName>
        <fullName evidence="2">Uncharacterized protein</fullName>
    </submittedName>
</protein>
<organism evidence="2 3">
    <name type="scientific">Saccharopolyspora rosea</name>
    <dbReference type="NCBI Taxonomy" id="524884"/>
    <lineage>
        <taxon>Bacteria</taxon>
        <taxon>Bacillati</taxon>
        <taxon>Actinomycetota</taxon>
        <taxon>Actinomycetes</taxon>
        <taxon>Pseudonocardiales</taxon>
        <taxon>Pseudonocardiaceae</taxon>
        <taxon>Saccharopolyspora</taxon>
    </lineage>
</organism>
<sequence length="69" mass="6418">MSDIPLPPADLGDERVEFLPARTVLTTFPLHHPGGGADGGDGGDGGDGIGGDGVGGDGVGGPGGPVIGG</sequence>
<keyword evidence="3" id="KW-1185">Reference proteome</keyword>